<dbReference type="AlphaFoldDB" id="A0A096P9I9"/>
<dbReference type="PANTHER" id="PTHR12203:SF35">
    <property type="entry name" value="PROTEIN O-GLUCOSYLTRANSFERASE 1"/>
    <property type="match status" value="1"/>
</dbReference>
<gene>
    <name evidence="5" type="ORF">OT_ostta02g04740</name>
</gene>
<organism evidence="5 6">
    <name type="scientific">Ostreococcus tauri</name>
    <name type="common">Marine green alga</name>
    <dbReference type="NCBI Taxonomy" id="70448"/>
    <lineage>
        <taxon>Eukaryota</taxon>
        <taxon>Viridiplantae</taxon>
        <taxon>Chlorophyta</taxon>
        <taxon>Mamiellophyceae</taxon>
        <taxon>Mamiellales</taxon>
        <taxon>Bathycoccaceae</taxon>
        <taxon>Ostreococcus</taxon>
    </lineage>
</organism>
<keyword evidence="2" id="KW-0808">Transferase</keyword>
<dbReference type="KEGG" id="ota:OT_ostta02g04740"/>
<proteinExistence type="inferred from homology"/>
<keyword evidence="3" id="KW-1133">Transmembrane helix</keyword>
<protein>
    <submittedName>
        <fullName evidence="5">Lipopolysaccharide-modifying protein</fullName>
    </submittedName>
</protein>
<evidence type="ECO:0000259" key="4">
    <source>
        <dbReference type="SMART" id="SM00672"/>
    </source>
</evidence>
<dbReference type="InterPro" id="IPR006598">
    <property type="entry name" value="CAP10"/>
</dbReference>
<feature type="transmembrane region" description="Helical" evidence="3">
    <location>
        <begin position="53"/>
        <end position="74"/>
    </location>
</feature>
<comment type="similarity">
    <text evidence="1">Belongs to the glycosyltransferase 90 family.</text>
</comment>
<dbReference type="Proteomes" id="UP000009170">
    <property type="component" value="Unassembled WGS sequence"/>
</dbReference>
<dbReference type="PANTHER" id="PTHR12203">
    <property type="entry name" value="KDEL LYS-ASP-GLU-LEU CONTAINING - RELATED"/>
    <property type="match status" value="1"/>
</dbReference>
<reference evidence="6" key="1">
    <citation type="journal article" date="2006" name="Proc. Natl. Acad. Sci. U.S.A.">
        <title>Genome analysis of the smallest free-living eukaryote Ostreococcus tauri unveils many unique features.</title>
        <authorList>
            <person name="Derelle E."/>
            <person name="Ferraz C."/>
            <person name="Rombauts S."/>
            <person name="Rouze P."/>
            <person name="Worden A.Z."/>
            <person name="Robbens S."/>
            <person name="Partensky F."/>
            <person name="Degroeve S."/>
            <person name="Echeynie S."/>
            <person name="Cooke R."/>
            <person name="Saeys Y."/>
            <person name="Wuyts J."/>
            <person name="Jabbari K."/>
            <person name="Bowler C."/>
            <person name="Panaud O."/>
            <person name="Piegu B."/>
            <person name="Ball S.G."/>
            <person name="Ral J.-P."/>
            <person name="Bouget F.-Y."/>
            <person name="Piganeau G."/>
            <person name="De Baets B."/>
            <person name="Picard A."/>
            <person name="Delseny M."/>
            <person name="Demaille J."/>
            <person name="Van de Peer Y."/>
            <person name="Moreau H."/>
        </authorList>
    </citation>
    <scope>NUCLEOTIDE SEQUENCE [LARGE SCALE GENOMIC DNA]</scope>
    <source>
        <strain evidence="6">OTTH 0595 / CCAP 157/2 / RCC745</strain>
    </source>
</reference>
<comment type="caution">
    <text evidence="5">The sequence shown here is derived from an EMBL/GenBank/DDBJ whole genome shotgun (WGS) entry which is preliminary data.</text>
</comment>
<evidence type="ECO:0000256" key="3">
    <source>
        <dbReference type="SAM" id="Phobius"/>
    </source>
</evidence>
<keyword evidence="3" id="KW-0812">Transmembrane</keyword>
<name>A0A096P9I9_OSTTA</name>
<keyword evidence="6" id="KW-1185">Reference proteome</keyword>
<dbReference type="SMART" id="SM00672">
    <property type="entry name" value="CAP10"/>
    <property type="match status" value="1"/>
</dbReference>
<reference evidence="5 6" key="2">
    <citation type="journal article" date="2014" name="BMC Genomics">
        <title>An improved genome of the model marine alga Ostreococcus tauri unfolds by assessing Illumina de novo assemblies.</title>
        <authorList>
            <person name="Blanc-Mathieu R."/>
            <person name="Verhelst B."/>
            <person name="Derelle E."/>
            <person name="Rombauts S."/>
            <person name="Bouget F.Y."/>
            <person name="Carre I."/>
            <person name="Chateau A."/>
            <person name="Eyre-Walker A."/>
            <person name="Grimsley N."/>
            <person name="Moreau H."/>
            <person name="Piegu B."/>
            <person name="Rivals E."/>
            <person name="Schackwitz W."/>
            <person name="Van de Peer Y."/>
            <person name="Piganeau G."/>
        </authorList>
    </citation>
    <scope>NUCLEOTIDE SEQUENCE [LARGE SCALE GENOMIC DNA]</scope>
    <source>
        <strain evidence="6">OTTH 0595 / CCAP 157/2 / RCC745</strain>
    </source>
</reference>
<dbReference type="EMBL" id="CAID01000002">
    <property type="protein sequence ID" value="CEG01230.1"/>
    <property type="molecule type" value="Genomic_DNA"/>
</dbReference>
<keyword evidence="3" id="KW-0472">Membrane</keyword>
<accession>A0A096P9I9</accession>
<evidence type="ECO:0000313" key="6">
    <source>
        <dbReference type="Proteomes" id="UP000009170"/>
    </source>
</evidence>
<feature type="domain" description="Glycosyl transferase CAP10" evidence="4">
    <location>
        <begin position="257"/>
        <end position="476"/>
    </location>
</feature>
<dbReference type="InterPro" id="IPR051091">
    <property type="entry name" value="O-Glucosyltr/Glycosyltrsf_90"/>
</dbReference>
<evidence type="ECO:0000313" key="5">
    <source>
        <dbReference type="EMBL" id="CEG01230.1"/>
    </source>
</evidence>
<dbReference type="GO" id="GO:0016740">
    <property type="term" value="F:transferase activity"/>
    <property type="evidence" value="ECO:0007669"/>
    <property type="project" value="UniProtKB-KW"/>
</dbReference>
<dbReference type="RefSeq" id="XP_003075316.2">
    <property type="nucleotide sequence ID" value="XM_003075268.2"/>
</dbReference>
<dbReference type="InParanoid" id="A0A096P9I9"/>
<dbReference type="GeneID" id="9836747"/>
<evidence type="ECO:0000256" key="2">
    <source>
        <dbReference type="ARBA" id="ARBA00022679"/>
    </source>
</evidence>
<evidence type="ECO:0000256" key="1">
    <source>
        <dbReference type="ARBA" id="ARBA00010118"/>
    </source>
</evidence>
<sequence>MERERLLVRDGDRDGWTSTSIGVDHGVEGASADVDERANTMGGWKRHRRRTTAVVTSAVVAGALVCYGTVFSIFERGFFGASDRGTRTRREFGALSVLSWTPRDGFRRVGRGSGGLFRNEIARNHLMHTIERYYPSRLTNASAPFEVNFIVDDCPHTPCADPRYRAKHCHVDQWEPIFAFGSAPKDASVFPTMVSSTLVPLMYCVAAEQSLANASFVVTSETEPACDFLKYPAVIDNKPECDAKSSKRGDSACRYFGLFNLNIMPNKSDYEWDNLLKRGIWRGSDYPLYTGFWPNKKTNGLRFQQRLMRTNASETTREIEALLKGREIGPRLRAVLMSKRHPEKLDAKFFNWGGGGPSPGRDTLDFVDTNHIEMDTFARYKYQLDLGGGGGTTWSGLIPKLSVPGVLFHHETMMKDSYFDTLKPYVHYLPLKEDLSNFDELAAWVEAHPSEAKAISDAATAWVHEFRKLANLLRYNYEVLVKPLARALDSSGELRPIPFEIAHPGV</sequence>
<dbReference type="Pfam" id="PF05686">
    <property type="entry name" value="Glyco_transf_90"/>
    <property type="match status" value="1"/>
</dbReference>
<dbReference type="OrthoDB" id="535029at2759"/>